<dbReference type="STRING" id="84645.A0A498NC80"/>
<keyword evidence="5" id="KW-0722">Serine protease inhibitor</keyword>
<dbReference type="GO" id="GO:0005737">
    <property type="term" value="C:cytoplasm"/>
    <property type="evidence" value="ECO:0007669"/>
    <property type="project" value="UniProtKB-SubCell"/>
</dbReference>
<dbReference type="FunFam" id="2.30.39.10:FF:000014">
    <property type="entry name" value="Serpin family B member 9"/>
    <property type="match status" value="2"/>
</dbReference>
<dbReference type="Gene3D" id="3.30.497.10">
    <property type="entry name" value="Antithrombin, subunit I, domain 2"/>
    <property type="match status" value="2"/>
</dbReference>
<evidence type="ECO:0000256" key="1">
    <source>
        <dbReference type="ARBA" id="ARBA00004496"/>
    </source>
</evidence>
<evidence type="ECO:0000259" key="9">
    <source>
        <dbReference type="SMART" id="SM00093"/>
    </source>
</evidence>
<organism evidence="10 11">
    <name type="scientific">Labeo rohita</name>
    <name type="common">Indian major carp</name>
    <name type="synonym">Cyprinus rohita</name>
    <dbReference type="NCBI Taxonomy" id="84645"/>
    <lineage>
        <taxon>Eukaryota</taxon>
        <taxon>Metazoa</taxon>
        <taxon>Chordata</taxon>
        <taxon>Craniata</taxon>
        <taxon>Vertebrata</taxon>
        <taxon>Euteleostomi</taxon>
        <taxon>Actinopterygii</taxon>
        <taxon>Neopterygii</taxon>
        <taxon>Teleostei</taxon>
        <taxon>Ostariophysi</taxon>
        <taxon>Cypriniformes</taxon>
        <taxon>Cyprinidae</taxon>
        <taxon>Labeoninae</taxon>
        <taxon>Labeonini</taxon>
        <taxon>Labeo</taxon>
    </lineage>
</organism>
<dbReference type="FunFam" id="3.30.497.10:FF:000001">
    <property type="entry name" value="Serine protease inhibitor"/>
    <property type="match status" value="1"/>
</dbReference>
<accession>A0A498NC80</accession>
<dbReference type="GO" id="GO:0004867">
    <property type="term" value="F:serine-type endopeptidase inhibitor activity"/>
    <property type="evidence" value="ECO:0007669"/>
    <property type="project" value="UniProtKB-KW"/>
</dbReference>
<evidence type="ECO:0000256" key="8">
    <source>
        <dbReference type="ARBA" id="ARBA00079383"/>
    </source>
</evidence>
<feature type="domain" description="Serpin" evidence="9">
    <location>
        <begin position="361"/>
        <end position="716"/>
    </location>
</feature>
<keyword evidence="12" id="KW-1267">Proteomics identification</keyword>
<keyword evidence="4" id="KW-0646">Protease inhibitor</keyword>
<dbReference type="InterPro" id="IPR036186">
    <property type="entry name" value="Serpin_sf"/>
</dbReference>
<dbReference type="PROSITE" id="PS00284">
    <property type="entry name" value="SERPIN"/>
    <property type="match status" value="1"/>
</dbReference>
<name>A0A498NC80_LABRO</name>
<evidence type="ECO:0000256" key="5">
    <source>
        <dbReference type="ARBA" id="ARBA00022900"/>
    </source>
</evidence>
<evidence type="ECO:0000256" key="2">
    <source>
        <dbReference type="ARBA" id="ARBA00006426"/>
    </source>
</evidence>
<evidence type="ECO:0000256" key="6">
    <source>
        <dbReference type="ARBA" id="ARBA00022990"/>
    </source>
</evidence>
<dbReference type="AlphaFoldDB" id="A0A498NC80"/>
<evidence type="ECO:0007829" key="12">
    <source>
        <dbReference type="PeptideAtlas" id="A0A498NC80"/>
    </source>
</evidence>
<dbReference type="InterPro" id="IPR000215">
    <property type="entry name" value="Serpin_fam"/>
</dbReference>
<dbReference type="InterPro" id="IPR023796">
    <property type="entry name" value="Serpin_dom"/>
</dbReference>
<evidence type="ECO:0000256" key="3">
    <source>
        <dbReference type="ARBA" id="ARBA00022490"/>
    </source>
</evidence>
<keyword evidence="3" id="KW-0963">Cytoplasm</keyword>
<evidence type="ECO:0000256" key="4">
    <source>
        <dbReference type="ARBA" id="ARBA00022690"/>
    </source>
</evidence>
<dbReference type="PANTHER" id="PTHR11461">
    <property type="entry name" value="SERINE PROTEASE INHIBITOR, SERPIN"/>
    <property type="match status" value="1"/>
</dbReference>
<reference evidence="10 11" key="1">
    <citation type="submission" date="2018-03" db="EMBL/GenBank/DDBJ databases">
        <title>Draft genome sequence of Rohu Carp (Labeo rohita).</title>
        <authorList>
            <person name="Das P."/>
            <person name="Kushwaha B."/>
            <person name="Joshi C.G."/>
            <person name="Kumar D."/>
            <person name="Nagpure N.S."/>
            <person name="Sahoo L."/>
            <person name="Das S.P."/>
            <person name="Bit A."/>
            <person name="Patnaik S."/>
            <person name="Meher P.K."/>
            <person name="Jayasankar P."/>
            <person name="Koringa P.G."/>
            <person name="Patel N.V."/>
            <person name="Hinsu A.T."/>
            <person name="Kumar R."/>
            <person name="Pandey M."/>
            <person name="Agarwal S."/>
            <person name="Srivastava S."/>
            <person name="Singh M."/>
            <person name="Iquebal M.A."/>
            <person name="Jaiswal S."/>
            <person name="Angadi U.B."/>
            <person name="Kumar N."/>
            <person name="Raza M."/>
            <person name="Shah T.M."/>
            <person name="Rai A."/>
            <person name="Jena J.K."/>
        </authorList>
    </citation>
    <scope>NUCLEOTIDE SEQUENCE [LARGE SCALE GENOMIC DNA]</scope>
    <source>
        <strain evidence="10">DASCIFA01</strain>
        <tissue evidence="10">Testis</tissue>
    </source>
</reference>
<dbReference type="PANTHER" id="PTHR11461:SF180">
    <property type="entry name" value="LEUKOCYTE ELASTASE INHIBITOR"/>
    <property type="match status" value="1"/>
</dbReference>
<dbReference type="InterPro" id="IPR042185">
    <property type="entry name" value="Serpin_sf_2"/>
</dbReference>
<dbReference type="SMART" id="SM00093">
    <property type="entry name" value="SERPIN"/>
    <property type="match status" value="2"/>
</dbReference>
<dbReference type="Pfam" id="PF00079">
    <property type="entry name" value="Serpin"/>
    <property type="match status" value="2"/>
</dbReference>
<dbReference type="SUPFAM" id="SSF56574">
    <property type="entry name" value="Serpins"/>
    <property type="match status" value="2"/>
</dbReference>
<comment type="similarity">
    <text evidence="2">Belongs to the serpin family. Ov-serpin subfamily.</text>
</comment>
<dbReference type="InterPro" id="IPR042178">
    <property type="entry name" value="Serpin_sf_1"/>
</dbReference>
<keyword evidence="6" id="KW-0007">Acetylation</keyword>
<sequence length="717" mass="80848">MEDLSRANSLFALDLYRALSAKNAEGNMFFSPLSISAALSMVYLGARGDTATEMAKVLSFSSVSDVHSQFESLTSAINSPSASYILRLANRLYGEKTYSFLPEYLDSTLKLYHADLQAVDFIGASEESRQLINLWVEEQTENKIKDLIKPGMVTGMTRLALVNAIYFKGDWLQKFNAQDTKEMPFKINQNEHRPVQMMYQKKKFPFNYVYDHRLQVLELPYVKEELSMLILLPEERQDGSDPLLKLESELTLDKLHEWTNRNNMDIHTEIIVHLPKFKLEVESSLAEILMGMGMTSVFQGPKADLTGMSSQGGLFLSAVAHKAFVDVNEEGTEAAAATAGIIAFLSSVMEDLSRANSLFALDLYRALSARNAEGNMFFSPLSISAALSMVYLGARGETSEEMAKTLTSTINSPSASYSLKLANRLYGEETCNFLPEYLDSTLKLYHAELQALNFIGASDKSRQLINKWVEEQTENKIKDLLKPGTVTQMTRLVLVNAIYFKGNWMHIFKARETKEMPFKINQNESRPVQMMYQSKKFPFRGIPEYELQVLELPYKQEELSMLILLPNETQDGSDPLLKLESELTLDKLLDWTERDKMATSMTIRVHLPKFKLEVDSSLSEILQEMGMSSVFQETKADLTGMSTQAGLSISAVIHKAFVEVNEEGTEAAAATAICLLGRARAREREFQSFKADHPFMFFIRHNPTNSILFAGRFRGPS</sequence>
<evidence type="ECO:0000256" key="7">
    <source>
        <dbReference type="ARBA" id="ARBA00073281"/>
    </source>
</evidence>
<evidence type="ECO:0000313" key="10">
    <source>
        <dbReference type="EMBL" id="RXN26577.1"/>
    </source>
</evidence>
<protein>
    <recommendedName>
        <fullName evidence="7">Leukocyte elastase inhibitor</fullName>
    </recommendedName>
    <alternativeName>
        <fullName evidence="8">Serpin B1</fullName>
    </alternativeName>
</protein>
<gene>
    <name evidence="10" type="ORF">ROHU_020623</name>
</gene>
<dbReference type="Proteomes" id="UP000290572">
    <property type="component" value="Unassembled WGS sequence"/>
</dbReference>
<feature type="domain" description="Serpin" evidence="9">
    <location>
        <begin position="13"/>
        <end position="358"/>
    </location>
</feature>
<comment type="subcellular location">
    <subcellularLocation>
        <location evidence="1">Cytoplasm</location>
    </subcellularLocation>
</comment>
<dbReference type="Gene3D" id="2.30.39.10">
    <property type="entry name" value="Alpha-1-antitrypsin, domain 1"/>
    <property type="match status" value="3"/>
</dbReference>
<comment type="caution">
    <text evidence="10">The sequence shown here is derived from an EMBL/GenBank/DDBJ whole genome shotgun (WGS) entry which is preliminary data.</text>
</comment>
<dbReference type="InterPro" id="IPR023795">
    <property type="entry name" value="Serpin_CS"/>
</dbReference>
<proteinExistence type="evidence at protein level"/>
<evidence type="ECO:0000313" key="11">
    <source>
        <dbReference type="Proteomes" id="UP000290572"/>
    </source>
</evidence>
<dbReference type="EMBL" id="QBIY01012231">
    <property type="protein sequence ID" value="RXN26577.1"/>
    <property type="molecule type" value="Genomic_DNA"/>
</dbReference>
<dbReference type="GO" id="GO:0005615">
    <property type="term" value="C:extracellular space"/>
    <property type="evidence" value="ECO:0007669"/>
    <property type="project" value="InterPro"/>
</dbReference>
<keyword evidence="11" id="KW-1185">Reference proteome</keyword>